<keyword evidence="2" id="KW-1185">Reference proteome</keyword>
<accession>A0A0L7KR59</accession>
<proteinExistence type="predicted"/>
<protein>
    <submittedName>
        <fullName evidence="1">Uncharacterized protein</fullName>
    </submittedName>
</protein>
<name>A0A0L7KR59_OPEBR</name>
<reference evidence="1 2" key="1">
    <citation type="journal article" date="2015" name="Genome Biol. Evol.">
        <title>The genome of winter moth (Operophtera brumata) provides a genomic perspective on sexual dimorphism and phenology.</title>
        <authorList>
            <person name="Derks M.F."/>
            <person name="Smit S."/>
            <person name="Salis L."/>
            <person name="Schijlen E."/>
            <person name="Bossers A."/>
            <person name="Mateman C."/>
            <person name="Pijl A.S."/>
            <person name="de Ridder D."/>
            <person name="Groenen M.A."/>
            <person name="Visser M.E."/>
            <person name="Megens H.J."/>
        </authorList>
    </citation>
    <scope>NUCLEOTIDE SEQUENCE [LARGE SCALE GENOMIC DNA]</scope>
    <source>
        <strain evidence="1">WM2013NL</strain>
        <tissue evidence="1">Head and thorax</tissue>
    </source>
</reference>
<sequence>HNLSFVDKDENQVRLPTLSKYFTEHKSPKIKKSPKRTIQKIIKKNKGKLRKIYIHQVKKSTSQPKFNIEKKNDQSEMKMQKLVTTTEKHTHKNRNTKLARYQHINMPFHKLQKKKDGRRSKRGLSRELFILKDLDQLQFLSKEKDNDVINAHISNYWQV</sequence>
<evidence type="ECO:0000313" key="1">
    <source>
        <dbReference type="EMBL" id="KOB65499.1"/>
    </source>
</evidence>
<comment type="caution">
    <text evidence="1">The sequence shown here is derived from an EMBL/GenBank/DDBJ whole genome shotgun (WGS) entry which is preliminary data.</text>
</comment>
<dbReference type="EMBL" id="JTDY01007042">
    <property type="protein sequence ID" value="KOB65499.1"/>
    <property type="molecule type" value="Genomic_DNA"/>
</dbReference>
<dbReference type="AlphaFoldDB" id="A0A0L7KR59"/>
<evidence type="ECO:0000313" key="2">
    <source>
        <dbReference type="Proteomes" id="UP000037510"/>
    </source>
</evidence>
<dbReference type="Proteomes" id="UP000037510">
    <property type="component" value="Unassembled WGS sequence"/>
</dbReference>
<feature type="non-terminal residue" evidence="1">
    <location>
        <position position="1"/>
    </location>
</feature>
<gene>
    <name evidence="1" type="ORF">OBRU01_22642</name>
</gene>
<feature type="non-terminal residue" evidence="1">
    <location>
        <position position="159"/>
    </location>
</feature>
<organism evidence="1 2">
    <name type="scientific">Operophtera brumata</name>
    <name type="common">Winter moth</name>
    <name type="synonym">Phalaena brumata</name>
    <dbReference type="NCBI Taxonomy" id="104452"/>
    <lineage>
        <taxon>Eukaryota</taxon>
        <taxon>Metazoa</taxon>
        <taxon>Ecdysozoa</taxon>
        <taxon>Arthropoda</taxon>
        <taxon>Hexapoda</taxon>
        <taxon>Insecta</taxon>
        <taxon>Pterygota</taxon>
        <taxon>Neoptera</taxon>
        <taxon>Endopterygota</taxon>
        <taxon>Lepidoptera</taxon>
        <taxon>Glossata</taxon>
        <taxon>Ditrysia</taxon>
        <taxon>Geometroidea</taxon>
        <taxon>Geometridae</taxon>
        <taxon>Larentiinae</taxon>
        <taxon>Operophtera</taxon>
    </lineage>
</organism>